<dbReference type="InterPro" id="IPR011528">
    <property type="entry name" value="NERD"/>
</dbReference>
<dbReference type="PROSITE" id="PS50965">
    <property type="entry name" value="NERD"/>
    <property type="match status" value="1"/>
</dbReference>
<organism evidence="2 3">
    <name type="scientific">Aureibacillus halotolerans</name>
    <dbReference type="NCBI Taxonomy" id="1508390"/>
    <lineage>
        <taxon>Bacteria</taxon>
        <taxon>Bacillati</taxon>
        <taxon>Bacillota</taxon>
        <taxon>Bacilli</taxon>
        <taxon>Bacillales</taxon>
        <taxon>Bacillaceae</taxon>
        <taxon>Aureibacillus</taxon>
    </lineage>
</organism>
<dbReference type="AlphaFoldDB" id="A0A4V6PWD9"/>
<reference evidence="2 3" key="1">
    <citation type="submission" date="2019-03" db="EMBL/GenBank/DDBJ databases">
        <title>Genomic Encyclopedia of Type Strains, Phase IV (KMG-IV): sequencing the most valuable type-strain genomes for metagenomic binning, comparative biology and taxonomic classification.</title>
        <authorList>
            <person name="Goeker M."/>
        </authorList>
    </citation>
    <scope>NUCLEOTIDE SEQUENCE [LARGE SCALE GENOMIC DNA]</scope>
    <source>
        <strain evidence="2 3">DSM 28697</strain>
    </source>
</reference>
<evidence type="ECO:0000313" key="3">
    <source>
        <dbReference type="Proteomes" id="UP000295632"/>
    </source>
</evidence>
<evidence type="ECO:0000313" key="2">
    <source>
        <dbReference type="EMBL" id="TDQ36127.1"/>
    </source>
</evidence>
<dbReference type="Pfam" id="PF08378">
    <property type="entry name" value="NERD"/>
    <property type="match status" value="1"/>
</dbReference>
<dbReference type="Proteomes" id="UP000295632">
    <property type="component" value="Unassembled WGS sequence"/>
</dbReference>
<comment type="caution">
    <text evidence="2">The sequence shown here is derived from an EMBL/GenBank/DDBJ whole genome shotgun (WGS) entry which is preliminary data.</text>
</comment>
<name>A0A4V6PWD9_9BACI</name>
<dbReference type="OrthoDB" id="569879at2"/>
<evidence type="ECO:0000259" key="1">
    <source>
        <dbReference type="PROSITE" id="PS50965"/>
    </source>
</evidence>
<protein>
    <submittedName>
        <fullName evidence="2">Nuclease-like protein</fullName>
    </submittedName>
</protein>
<feature type="domain" description="NERD" evidence="1">
    <location>
        <begin position="41"/>
        <end position="156"/>
    </location>
</feature>
<gene>
    <name evidence="2" type="ORF">EV213_12058</name>
</gene>
<accession>A0A4V6PWD9</accession>
<dbReference type="RefSeq" id="WP_133581853.1">
    <property type="nucleotide sequence ID" value="NZ_SNYJ01000020.1"/>
</dbReference>
<keyword evidence="3" id="KW-1185">Reference proteome</keyword>
<dbReference type="EMBL" id="SNYJ01000020">
    <property type="protein sequence ID" value="TDQ36127.1"/>
    <property type="molecule type" value="Genomic_DNA"/>
</dbReference>
<sequence length="323" mass="37410">MHVKTIDEPLPLRQLNTLLSRLPKNASWRKLIEEDLAKRKAGLTGENSLDYYLPFLDQNDFIFQDLRLPTGSTFVQMDLLILTPAFILIGEVKNIAGTVTFDSKFQQFYRTYRDQEQTLPNPLFQVQRQKNRLLQWLQENRYPIVPILSLILFTDSRTRILAPDSFQSSTLPTIGHAEILPSTVETLKKQYPKTKLRPQTTNRLVEQLLKSHRPQRIAVMEKFGVTCADLIKGILCPTCKTGIMVRFGRSWKCPNCAEVDRTAHVHAIQDYAWLIKNEATNQELRHFLNISSRHVMKKLIHSMHLSLKEPYKSGKNNIYIIPD</sequence>
<proteinExistence type="predicted"/>